<feature type="region of interest" description="Disordered" evidence="1">
    <location>
        <begin position="38"/>
        <end position="62"/>
    </location>
</feature>
<dbReference type="EMBL" id="JBHTLS010000134">
    <property type="protein sequence ID" value="MFD1106910.1"/>
    <property type="molecule type" value="Genomic_DNA"/>
</dbReference>
<evidence type="ECO:0000313" key="3">
    <source>
        <dbReference type="Proteomes" id="UP001597203"/>
    </source>
</evidence>
<dbReference type="RefSeq" id="WP_380914003.1">
    <property type="nucleotide sequence ID" value="NZ_JBHTLS010000134.1"/>
</dbReference>
<evidence type="ECO:0000313" key="2">
    <source>
        <dbReference type="EMBL" id="MFD1106910.1"/>
    </source>
</evidence>
<reference evidence="3" key="1">
    <citation type="journal article" date="2019" name="Int. J. Syst. Evol. Microbiol.">
        <title>The Global Catalogue of Microorganisms (GCM) 10K type strain sequencing project: providing services to taxonomists for standard genome sequencing and annotation.</title>
        <authorList>
            <consortium name="The Broad Institute Genomics Platform"/>
            <consortium name="The Broad Institute Genome Sequencing Center for Infectious Disease"/>
            <person name="Wu L."/>
            <person name="Ma J."/>
        </authorList>
    </citation>
    <scope>NUCLEOTIDE SEQUENCE [LARGE SCALE GENOMIC DNA]</scope>
    <source>
        <strain evidence="3">CCUG 54329</strain>
    </source>
</reference>
<name>A0ABW3P5M7_9SPHN</name>
<sequence length="62" mass="6907">MIRKKKITSLDRRLRLIHYDVVAEQRLETGDGHAGFNIAKGGDPMSHGSAMGSVKSIRGMRR</sequence>
<gene>
    <name evidence="2" type="ORF">ACFQ24_18760</name>
</gene>
<accession>A0ABW3P5M7</accession>
<dbReference type="Proteomes" id="UP001597203">
    <property type="component" value="Unassembled WGS sequence"/>
</dbReference>
<keyword evidence="3" id="KW-1185">Reference proteome</keyword>
<organism evidence="2 3">
    <name type="scientific">Sphingobium olei</name>
    <dbReference type="NCBI Taxonomy" id="420955"/>
    <lineage>
        <taxon>Bacteria</taxon>
        <taxon>Pseudomonadati</taxon>
        <taxon>Pseudomonadota</taxon>
        <taxon>Alphaproteobacteria</taxon>
        <taxon>Sphingomonadales</taxon>
        <taxon>Sphingomonadaceae</taxon>
        <taxon>Sphingobium</taxon>
    </lineage>
</organism>
<comment type="caution">
    <text evidence="2">The sequence shown here is derived from an EMBL/GenBank/DDBJ whole genome shotgun (WGS) entry which is preliminary data.</text>
</comment>
<protein>
    <submittedName>
        <fullName evidence="2">Uncharacterized protein</fullName>
    </submittedName>
</protein>
<proteinExistence type="predicted"/>
<evidence type="ECO:0000256" key="1">
    <source>
        <dbReference type="SAM" id="MobiDB-lite"/>
    </source>
</evidence>